<keyword evidence="1" id="KW-0732">Signal</keyword>
<reference evidence="2 3" key="1">
    <citation type="submission" date="2024-06" db="EMBL/GenBank/DDBJ databases">
        <title>Genomic Encyclopedia of Type Strains, Phase IV (KMG-IV): sequencing the most valuable type-strain genomes for metagenomic binning, comparative biology and taxonomic classification.</title>
        <authorList>
            <person name="Goeker M."/>
        </authorList>
    </citation>
    <scope>NUCLEOTIDE SEQUENCE [LARGE SCALE GENOMIC DNA]</scope>
    <source>
        <strain evidence="2 3">DSM 17809</strain>
    </source>
</reference>
<accession>A0ABV2EGU4</accession>
<evidence type="ECO:0000256" key="1">
    <source>
        <dbReference type="SAM" id="SignalP"/>
    </source>
</evidence>
<proteinExistence type="predicted"/>
<dbReference type="Proteomes" id="UP001549110">
    <property type="component" value="Unassembled WGS sequence"/>
</dbReference>
<dbReference type="Pfam" id="PF09982">
    <property type="entry name" value="LpxR"/>
    <property type="match status" value="1"/>
</dbReference>
<organism evidence="2 3">
    <name type="scientific">Phenylobacterium koreense</name>
    <dbReference type="NCBI Taxonomy" id="266125"/>
    <lineage>
        <taxon>Bacteria</taxon>
        <taxon>Pseudomonadati</taxon>
        <taxon>Pseudomonadota</taxon>
        <taxon>Alphaproteobacteria</taxon>
        <taxon>Caulobacterales</taxon>
        <taxon>Caulobacteraceae</taxon>
        <taxon>Phenylobacterium</taxon>
    </lineage>
</organism>
<feature type="signal peptide" evidence="1">
    <location>
        <begin position="1"/>
        <end position="28"/>
    </location>
</feature>
<evidence type="ECO:0000313" key="3">
    <source>
        <dbReference type="Proteomes" id="UP001549110"/>
    </source>
</evidence>
<keyword evidence="3" id="KW-1185">Reference proteome</keyword>
<evidence type="ECO:0000313" key="2">
    <source>
        <dbReference type="EMBL" id="MET3526248.1"/>
    </source>
</evidence>
<dbReference type="InterPro" id="IPR037107">
    <property type="entry name" value="Put_OMP_sf"/>
</dbReference>
<dbReference type="EMBL" id="JBEPLU010000001">
    <property type="protein sequence ID" value="MET3526248.1"/>
    <property type="molecule type" value="Genomic_DNA"/>
</dbReference>
<name>A0ABV2EGU4_9CAUL</name>
<dbReference type="RefSeq" id="WP_354297344.1">
    <property type="nucleotide sequence ID" value="NZ_JBEPLU010000001.1"/>
</dbReference>
<dbReference type="InterPro" id="IPR018707">
    <property type="entry name" value="LpxR"/>
</dbReference>
<gene>
    <name evidence="2" type="ORF">ABID41_001343</name>
</gene>
<protein>
    <recommendedName>
        <fullName evidence="4">DUF2219 domain-containing protein</fullName>
    </recommendedName>
</protein>
<dbReference type="PROSITE" id="PS51257">
    <property type="entry name" value="PROKAR_LIPOPROTEIN"/>
    <property type="match status" value="1"/>
</dbReference>
<comment type="caution">
    <text evidence="2">The sequence shown here is derived from an EMBL/GenBank/DDBJ whole genome shotgun (WGS) entry which is preliminary data.</text>
</comment>
<evidence type="ECO:0008006" key="4">
    <source>
        <dbReference type="Google" id="ProtNLM"/>
    </source>
</evidence>
<feature type="chain" id="PRO_5046514342" description="DUF2219 domain-containing protein" evidence="1">
    <location>
        <begin position="29"/>
        <end position="292"/>
    </location>
</feature>
<sequence length="292" mass="31302">MSRTIKDAVWEVAMRLLAGLAIAFGCVAATDAAAQEGIRGDADALPYARPAGATDFAPKLKGDDFSNLIEREQFTVKGDPVRWRTDTVTLGETKKGSVDSLRLSVGGALRSPTGLPPNLDQRAQFDTGAYEVAVTRDWAPVRFDAGEYDVSLTPRTGLGMSNAGGQAEAGATLTVGQKRDDIARDRLSDLGIGDGRAYGDKGRWYLFAAASGRAVGLNVLRSEAGWNRDGWTTDASTALIGDAHVGVGYRKGAMQTSFGYIHREVKGEHMIFGERTREDSVVAFSLTIKPER</sequence>
<dbReference type="Gene3D" id="2.40.128.140">
    <property type="entry name" value="Outer membrane protein"/>
    <property type="match status" value="1"/>
</dbReference>